<dbReference type="GO" id="GO:0045503">
    <property type="term" value="F:dynein light chain binding"/>
    <property type="evidence" value="ECO:0007669"/>
    <property type="project" value="TreeGrafter"/>
</dbReference>
<keyword evidence="2" id="KW-0853">WD repeat</keyword>
<evidence type="ECO:0000256" key="4">
    <source>
        <dbReference type="SAM" id="MobiDB-lite"/>
    </source>
</evidence>
<dbReference type="PANTHER" id="PTHR12442">
    <property type="entry name" value="DYNEIN INTERMEDIATE CHAIN"/>
    <property type="match status" value="1"/>
</dbReference>
<dbReference type="PANTHER" id="PTHR12442:SF26">
    <property type="entry name" value="CYTOPLASMIC DYNEIN 2 INTERMEDIATE CHAIN 2"/>
    <property type="match status" value="1"/>
</dbReference>
<dbReference type="GO" id="GO:0097014">
    <property type="term" value="C:ciliary plasm"/>
    <property type="evidence" value="ECO:0007669"/>
    <property type="project" value="TreeGrafter"/>
</dbReference>
<dbReference type="InterPro" id="IPR050687">
    <property type="entry name" value="Dynein_IC"/>
</dbReference>
<keyword evidence="6" id="KW-1185">Reference proteome</keyword>
<feature type="compositionally biased region" description="Low complexity" evidence="4">
    <location>
        <begin position="150"/>
        <end position="162"/>
    </location>
</feature>
<evidence type="ECO:0000256" key="1">
    <source>
        <dbReference type="ARBA" id="ARBA00022490"/>
    </source>
</evidence>
<dbReference type="GO" id="GO:0005868">
    <property type="term" value="C:cytoplasmic dynein complex"/>
    <property type="evidence" value="ECO:0007669"/>
    <property type="project" value="TreeGrafter"/>
</dbReference>
<evidence type="ECO:0000313" key="6">
    <source>
        <dbReference type="Proteomes" id="UP001054857"/>
    </source>
</evidence>
<sequence>MAEIPPDFGDAFPGDARVDVDSTWRDQVVGSNTIGTATIPLALAEMETQTGSTATNGTQTEDQPVPASQAKVQASGLGDFMKKVEGMLSGELTKAVEEAEVMEPFTRAADDEQEPATCVHYLSPFQQSDPGVGSDLGSTSSSAPGGGGSSSSAPGGSSAAAAGPGGHQVNKHGLVVTCLSWSCTGQTIAASFGRYDVVGWCTSPGLLATWNLAREEVNASRPDARVDTDTCLMSCAFHPTHPALIAGGTFNGELYVWDLSREGDPQRGRSDVLLDVRHMEPIIAITWQYNLTDANKYGTRDKAYRLVTLGADGRVLTWLWHKLEAPVFGYQLLFPQPGVDRRFVWGGACMAFQREPRGAG</sequence>
<dbReference type="GO" id="GO:0045504">
    <property type="term" value="F:dynein heavy chain binding"/>
    <property type="evidence" value="ECO:0007669"/>
    <property type="project" value="TreeGrafter"/>
</dbReference>
<accession>A0AAD3DXH8</accession>
<dbReference type="EMBL" id="BMAR01000033">
    <property type="protein sequence ID" value="GFR49871.1"/>
    <property type="molecule type" value="Genomic_DNA"/>
</dbReference>
<dbReference type="InterPro" id="IPR015943">
    <property type="entry name" value="WD40/YVTN_repeat-like_dom_sf"/>
</dbReference>
<evidence type="ECO:0000256" key="3">
    <source>
        <dbReference type="ARBA" id="ARBA00022737"/>
    </source>
</evidence>
<evidence type="ECO:0000313" key="5">
    <source>
        <dbReference type="EMBL" id="GFR49871.1"/>
    </source>
</evidence>
<dbReference type="Gene3D" id="2.130.10.10">
    <property type="entry name" value="YVTN repeat-like/Quinoprotein amine dehydrogenase"/>
    <property type="match status" value="1"/>
</dbReference>
<organism evidence="5 6">
    <name type="scientific">Astrephomene gubernaculifera</name>
    <dbReference type="NCBI Taxonomy" id="47775"/>
    <lineage>
        <taxon>Eukaryota</taxon>
        <taxon>Viridiplantae</taxon>
        <taxon>Chlorophyta</taxon>
        <taxon>core chlorophytes</taxon>
        <taxon>Chlorophyceae</taxon>
        <taxon>CS clade</taxon>
        <taxon>Chlamydomonadales</taxon>
        <taxon>Astrephomenaceae</taxon>
        <taxon>Astrephomene</taxon>
    </lineage>
</organism>
<dbReference type="Proteomes" id="UP001054857">
    <property type="component" value="Unassembled WGS sequence"/>
</dbReference>
<comment type="caution">
    <text evidence="5">The sequence shown here is derived from an EMBL/GenBank/DDBJ whole genome shotgun (WGS) entry which is preliminary data.</text>
</comment>
<proteinExistence type="predicted"/>
<dbReference type="InterPro" id="IPR036322">
    <property type="entry name" value="WD40_repeat_dom_sf"/>
</dbReference>
<protein>
    <submittedName>
        <fullName evidence="5">Uncharacterized protein</fullName>
    </submittedName>
</protein>
<reference evidence="5 6" key="1">
    <citation type="journal article" date="2021" name="Sci. Rep.">
        <title>Genome sequencing of the multicellular alga Astrephomene provides insights into convergent evolution of germ-soma differentiation.</title>
        <authorList>
            <person name="Yamashita S."/>
            <person name="Yamamoto K."/>
            <person name="Matsuzaki R."/>
            <person name="Suzuki S."/>
            <person name="Yamaguchi H."/>
            <person name="Hirooka S."/>
            <person name="Minakuchi Y."/>
            <person name="Miyagishima S."/>
            <person name="Kawachi M."/>
            <person name="Toyoda A."/>
            <person name="Nozaki H."/>
        </authorList>
    </citation>
    <scope>NUCLEOTIDE SEQUENCE [LARGE SCALE GENOMIC DNA]</scope>
    <source>
        <strain evidence="5 6">NIES-4017</strain>
    </source>
</reference>
<feature type="region of interest" description="Disordered" evidence="4">
    <location>
        <begin position="129"/>
        <end position="165"/>
    </location>
</feature>
<gene>
    <name evidence="5" type="ORF">Agub_g11973</name>
</gene>
<dbReference type="SUPFAM" id="SSF50978">
    <property type="entry name" value="WD40 repeat-like"/>
    <property type="match status" value="1"/>
</dbReference>
<keyword evidence="1" id="KW-0963">Cytoplasm</keyword>
<dbReference type="AlphaFoldDB" id="A0AAD3DXH8"/>
<dbReference type="GO" id="GO:0042073">
    <property type="term" value="P:intraciliary transport"/>
    <property type="evidence" value="ECO:0007669"/>
    <property type="project" value="TreeGrafter"/>
</dbReference>
<name>A0AAD3DXH8_9CHLO</name>
<keyword evidence="3" id="KW-0677">Repeat</keyword>
<feature type="non-terminal residue" evidence="5">
    <location>
        <position position="1"/>
    </location>
</feature>
<evidence type="ECO:0000256" key="2">
    <source>
        <dbReference type="ARBA" id="ARBA00022574"/>
    </source>
</evidence>